<feature type="domain" description="AAA" evidence="1">
    <location>
        <begin position="11"/>
        <end position="182"/>
    </location>
</feature>
<name>A0A2W5NYP5_VARPD</name>
<comment type="caution">
    <text evidence="2">The sequence shown here is derived from an EMBL/GenBank/DDBJ whole genome shotgun (WGS) entry which is preliminary data.</text>
</comment>
<dbReference type="InterPro" id="IPR050678">
    <property type="entry name" value="DNA_Partitioning_ATPase"/>
</dbReference>
<evidence type="ECO:0000313" key="3">
    <source>
        <dbReference type="Proteomes" id="UP000249135"/>
    </source>
</evidence>
<dbReference type="Proteomes" id="UP000249135">
    <property type="component" value="Unassembled WGS sequence"/>
</dbReference>
<dbReference type="CDD" id="cd02042">
    <property type="entry name" value="ParAB_family"/>
    <property type="match status" value="1"/>
</dbReference>
<dbReference type="SUPFAM" id="SSF52540">
    <property type="entry name" value="P-loop containing nucleoside triphosphate hydrolases"/>
    <property type="match status" value="1"/>
</dbReference>
<dbReference type="PIRSF" id="PIRSF009320">
    <property type="entry name" value="Nuc_binding_HP_1000"/>
    <property type="match status" value="1"/>
</dbReference>
<sequence length="263" mass="28859">MATSTRPKGTMKTLTIANQKGGVGKTTLTAHLAYAAQAANKRVLLIDADPQGSLSLAFNTAVADPACLTTTDFFSHPPSDKPLSWVDDHLALVPADDALFDLVSANVDQLMLLRASIQAHAPQFDLCLIDTPPERNSLLIAAMAAADFVITPMTLGLYEQHGVRRLFDSIEATRSMLNSNLRHLGILLMKTNPRSPREVKLVNEMRANFGDHVLPGQLPERAAVRYSVNNRTPVWENPRGSTHEKAAKEWRDVCTDILSEIDR</sequence>
<dbReference type="InterPro" id="IPR027417">
    <property type="entry name" value="P-loop_NTPase"/>
</dbReference>
<proteinExistence type="predicted"/>
<dbReference type="InterPro" id="IPR025669">
    <property type="entry name" value="AAA_dom"/>
</dbReference>
<accession>A0A2W5NYP5</accession>
<dbReference type="AlphaFoldDB" id="A0A2W5NYP5"/>
<dbReference type="PANTHER" id="PTHR13696:SF99">
    <property type="entry name" value="COBYRINIC ACID AC-DIAMIDE SYNTHASE"/>
    <property type="match status" value="1"/>
</dbReference>
<organism evidence="2 3">
    <name type="scientific">Variovorax paradoxus</name>
    <dbReference type="NCBI Taxonomy" id="34073"/>
    <lineage>
        <taxon>Bacteria</taxon>
        <taxon>Pseudomonadati</taxon>
        <taxon>Pseudomonadota</taxon>
        <taxon>Betaproteobacteria</taxon>
        <taxon>Burkholderiales</taxon>
        <taxon>Comamonadaceae</taxon>
        <taxon>Variovorax</taxon>
    </lineage>
</organism>
<gene>
    <name evidence="2" type="ORF">DI563_32325</name>
</gene>
<dbReference type="Pfam" id="PF13614">
    <property type="entry name" value="AAA_31"/>
    <property type="match status" value="1"/>
</dbReference>
<dbReference type="Gene3D" id="3.40.50.300">
    <property type="entry name" value="P-loop containing nucleotide triphosphate hydrolases"/>
    <property type="match status" value="1"/>
</dbReference>
<reference evidence="2 3" key="1">
    <citation type="submission" date="2017-08" db="EMBL/GenBank/DDBJ databases">
        <title>Infants hospitalized years apart are colonized by the same room-sourced microbial strains.</title>
        <authorList>
            <person name="Brooks B."/>
            <person name="Olm M.R."/>
            <person name="Firek B.A."/>
            <person name="Baker R."/>
            <person name="Thomas B.C."/>
            <person name="Morowitz M.J."/>
            <person name="Banfield J.F."/>
        </authorList>
    </citation>
    <scope>NUCLEOTIDE SEQUENCE [LARGE SCALE GENOMIC DNA]</scope>
    <source>
        <strain evidence="2">S2_005_003_R2_41</strain>
    </source>
</reference>
<dbReference type="PANTHER" id="PTHR13696">
    <property type="entry name" value="P-LOOP CONTAINING NUCLEOSIDE TRIPHOSPHATE HYDROLASE"/>
    <property type="match status" value="1"/>
</dbReference>
<dbReference type="EMBL" id="QFPP01000904">
    <property type="protein sequence ID" value="PZQ55645.1"/>
    <property type="molecule type" value="Genomic_DNA"/>
</dbReference>
<evidence type="ECO:0000313" key="2">
    <source>
        <dbReference type="EMBL" id="PZQ55645.1"/>
    </source>
</evidence>
<protein>
    <submittedName>
        <fullName evidence="2">ParA family protein</fullName>
    </submittedName>
</protein>
<evidence type="ECO:0000259" key="1">
    <source>
        <dbReference type="Pfam" id="PF13614"/>
    </source>
</evidence>